<dbReference type="InterPro" id="IPR043128">
    <property type="entry name" value="Rev_trsase/Diguanyl_cyclase"/>
</dbReference>
<name>J3N7L7_ORYBR</name>
<protein>
    <submittedName>
        <fullName evidence="1">Uncharacterized protein</fullName>
    </submittedName>
</protein>
<dbReference type="PANTHER" id="PTHR33064">
    <property type="entry name" value="POL PROTEIN"/>
    <property type="match status" value="1"/>
</dbReference>
<dbReference type="STRING" id="4533.J3N7L7"/>
<accession>J3N7L7</accession>
<dbReference type="EnsemblPlants" id="OB11G18030.1">
    <property type="protein sequence ID" value="OB11G18030.1"/>
    <property type="gene ID" value="OB11G18030"/>
</dbReference>
<dbReference type="HOGENOM" id="CLU_1135014_0_0_1"/>
<keyword evidence="2" id="KW-1185">Reference proteome</keyword>
<evidence type="ECO:0000313" key="2">
    <source>
        <dbReference type="Proteomes" id="UP000006038"/>
    </source>
</evidence>
<dbReference type="SUPFAM" id="SSF56672">
    <property type="entry name" value="DNA/RNA polymerases"/>
    <property type="match status" value="1"/>
</dbReference>
<dbReference type="PANTHER" id="PTHR33064:SF37">
    <property type="entry name" value="RIBONUCLEASE H"/>
    <property type="match status" value="1"/>
</dbReference>
<dbReference type="Proteomes" id="UP000006038">
    <property type="component" value="Chromosome 11"/>
</dbReference>
<organism evidence="1">
    <name type="scientific">Oryza brachyantha</name>
    <name type="common">malo sina</name>
    <dbReference type="NCBI Taxonomy" id="4533"/>
    <lineage>
        <taxon>Eukaryota</taxon>
        <taxon>Viridiplantae</taxon>
        <taxon>Streptophyta</taxon>
        <taxon>Embryophyta</taxon>
        <taxon>Tracheophyta</taxon>
        <taxon>Spermatophyta</taxon>
        <taxon>Magnoliopsida</taxon>
        <taxon>Liliopsida</taxon>
        <taxon>Poales</taxon>
        <taxon>Poaceae</taxon>
        <taxon>BOP clade</taxon>
        <taxon>Oryzoideae</taxon>
        <taxon>Oryzeae</taxon>
        <taxon>Oryzinae</taxon>
        <taxon>Oryza</taxon>
    </lineage>
</organism>
<dbReference type="InterPro" id="IPR043502">
    <property type="entry name" value="DNA/RNA_pol_sf"/>
</dbReference>
<dbReference type="eggNOG" id="KOG0017">
    <property type="taxonomic scope" value="Eukaryota"/>
</dbReference>
<dbReference type="Gramene" id="OB11G18030.1">
    <property type="protein sequence ID" value="OB11G18030.1"/>
    <property type="gene ID" value="OB11G18030"/>
</dbReference>
<evidence type="ECO:0000313" key="1">
    <source>
        <dbReference type="EnsemblPlants" id="OB11G18030.1"/>
    </source>
</evidence>
<reference evidence="1" key="2">
    <citation type="submission" date="2013-04" db="UniProtKB">
        <authorList>
            <consortium name="EnsemblPlants"/>
        </authorList>
    </citation>
    <scope>IDENTIFICATION</scope>
</reference>
<dbReference type="AlphaFoldDB" id="J3N7L7"/>
<proteinExistence type="predicted"/>
<sequence>MVNTPLDNQIIANARCSCSILDCFFNLVPNEVVLMKMVSWVVQEVKLFLDGRQSIIRLDRVGVLTGWRWRWRVLPLILILRCGSGNSDNLLSLLLHFFHHKVHYLVYEGPASMVVVDIGMNNTKSFDEHIEHIKCVFAVLSKEHLYANLAKCIFCTDKVVFPGFVVSGQGVSSIAAPINKLTKKKVSLHCGEVQGMTFHDLKMKLTTTVLLALLDFGKTYEIELDESGVGIRGMCRQERKIYCIF</sequence>
<reference evidence="1" key="1">
    <citation type="journal article" date="2013" name="Nat. Commun.">
        <title>Whole-genome sequencing of Oryza brachyantha reveals mechanisms underlying Oryza genome evolution.</title>
        <authorList>
            <person name="Chen J."/>
            <person name="Huang Q."/>
            <person name="Gao D."/>
            <person name="Wang J."/>
            <person name="Lang Y."/>
            <person name="Liu T."/>
            <person name="Li B."/>
            <person name="Bai Z."/>
            <person name="Luis Goicoechea J."/>
            <person name="Liang C."/>
            <person name="Chen C."/>
            <person name="Zhang W."/>
            <person name="Sun S."/>
            <person name="Liao Y."/>
            <person name="Zhang X."/>
            <person name="Yang L."/>
            <person name="Song C."/>
            <person name="Wang M."/>
            <person name="Shi J."/>
            <person name="Liu G."/>
            <person name="Liu J."/>
            <person name="Zhou H."/>
            <person name="Zhou W."/>
            <person name="Yu Q."/>
            <person name="An N."/>
            <person name="Chen Y."/>
            <person name="Cai Q."/>
            <person name="Wang B."/>
            <person name="Liu B."/>
            <person name="Min J."/>
            <person name="Huang Y."/>
            <person name="Wu H."/>
            <person name="Li Z."/>
            <person name="Zhang Y."/>
            <person name="Yin Y."/>
            <person name="Song W."/>
            <person name="Jiang J."/>
            <person name="Jackson S.A."/>
            <person name="Wing R.A."/>
            <person name="Wang J."/>
            <person name="Chen M."/>
        </authorList>
    </citation>
    <scope>NUCLEOTIDE SEQUENCE [LARGE SCALE GENOMIC DNA]</scope>
    <source>
        <strain evidence="1">cv. IRGC 101232</strain>
    </source>
</reference>
<dbReference type="InterPro" id="IPR051320">
    <property type="entry name" value="Viral_Replic_Matur_Polypro"/>
</dbReference>
<dbReference type="Gene3D" id="3.30.70.270">
    <property type="match status" value="1"/>
</dbReference>